<dbReference type="RefSeq" id="WP_114985528.1">
    <property type="nucleotide sequence ID" value="NZ_CP027806.1"/>
</dbReference>
<evidence type="ECO:0000313" key="3">
    <source>
        <dbReference type="Proteomes" id="UP000254808"/>
    </source>
</evidence>
<sequence>MNITTESLTGIKSKVNAFTFEVYPFTPVFVGSGDKLIRNLDFITQGKSTYLLDLHKLFSHEIDNLAGLEQAITKQNLNAYIAKRNLKLANFVKRTLVGHCEGNELFMNVLTGTGDPMYPGSSVKGSLKSAVFHHYFVKKNIAGNRGRYRQLITQNGRPKNDKYASQDLQNELLVNNTSGKRGLNPNYDIGRVFRPADCVFGSGEMEVFNVAVVNETRNSFMWKKLGVGRNQESNFRDLREATKIALAGVRLGEDVFAQSTISIDQSAKEAINWPDDISVRMLAECCNKLSLELIEEDLVYFEDAAKDIPSLNKVVEELETIQDEIKAVMEDNKGKDNVAWLQRMGWGSGWLSMTGAHATDKNELLNELRAVYTRLGRERAEFPKSRKVVLSRTGQPQTVMGWLMVEQK</sequence>
<evidence type="ECO:0000313" key="2">
    <source>
        <dbReference type="EMBL" id="AXJ02441.1"/>
    </source>
</evidence>
<evidence type="ECO:0000256" key="1">
    <source>
        <dbReference type="ARBA" id="ARBA00022884"/>
    </source>
</evidence>
<dbReference type="EMBL" id="CP027806">
    <property type="protein sequence ID" value="AXJ02441.1"/>
    <property type="molecule type" value="Genomic_DNA"/>
</dbReference>
<dbReference type="OrthoDB" id="24360at2"/>
<dbReference type="PANTHER" id="PTHR38007">
    <property type="entry name" value="CRISPR SYSTEM CMS PROTEIN CSM5"/>
    <property type="match status" value="1"/>
</dbReference>
<dbReference type="GO" id="GO:0003723">
    <property type="term" value="F:RNA binding"/>
    <property type="evidence" value="ECO:0007669"/>
    <property type="project" value="UniProtKB-KW"/>
</dbReference>
<accession>A0A345UPN9</accession>
<name>A0A345UPN9_9BACT</name>
<gene>
    <name evidence="2" type="ORF">CYPRO_3208</name>
</gene>
<dbReference type="Proteomes" id="UP000254808">
    <property type="component" value="Chromosome"/>
</dbReference>
<dbReference type="NCBIfam" id="TIGR01899">
    <property type="entry name" value="cas_TM1807_csm5"/>
    <property type="match status" value="1"/>
</dbReference>
<dbReference type="KEGG" id="cprv:CYPRO_3208"/>
<keyword evidence="3" id="KW-1185">Reference proteome</keyword>
<reference evidence="2 3" key="1">
    <citation type="submission" date="2018-03" db="EMBL/GenBank/DDBJ databases">
        <title>Phenotypic and genomic properties of Cyclonatronum proteinivorum gen. nov., sp. nov., a haloalkaliphilic bacteroidete from soda lakes possessing Na+-translocating rhodopsin.</title>
        <authorList>
            <person name="Toshchakov S.V."/>
            <person name="Korzhenkov A."/>
            <person name="Samarov N.I."/>
            <person name="Kublanov I.V."/>
            <person name="Muntyan M.S."/>
            <person name="Sorokin D.Y."/>
        </authorList>
    </citation>
    <scope>NUCLEOTIDE SEQUENCE [LARGE SCALE GENOMIC DNA]</scope>
    <source>
        <strain evidence="2 3">Omega</strain>
    </source>
</reference>
<dbReference type="InterPro" id="IPR010173">
    <property type="entry name" value="CRISPR-assoc_Csm5"/>
</dbReference>
<proteinExistence type="predicted"/>
<keyword evidence="1" id="KW-0694">RNA-binding</keyword>
<dbReference type="PANTHER" id="PTHR38007:SF1">
    <property type="entry name" value="CRISPR SYSTEM CMS PROTEIN CSM5"/>
    <property type="match status" value="1"/>
</dbReference>
<protein>
    <submittedName>
        <fullName evidence="2">CRISPR type III-A/MTUBE-associated RAMP protein Csm5</fullName>
    </submittedName>
</protein>
<organism evidence="2 3">
    <name type="scientific">Cyclonatronum proteinivorum</name>
    <dbReference type="NCBI Taxonomy" id="1457365"/>
    <lineage>
        <taxon>Bacteria</taxon>
        <taxon>Pseudomonadati</taxon>
        <taxon>Balneolota</taxon>
        <taxon>Balneolia</taxon>
        <taxon>Balneolales</taxon>
        <taxon>Cyclonatronaceae</taxon>
        <taxon>Cyclonatronum</taxon>
    </lineage>
</organism>
<dbReference type="AlphaFoldDB" id="A0A345UPN9"/>